<dbReference type="EMBL" id="FNKY01000001">
    <property type="protein sequence ID" value="SDQ94679.1"/>
    <property type="molecule type" value="Genomic_DNA"/>
</dbReference>
<protein>
    <submittedName>
        <fullName evidence="2">Uncharacterized protein</fullName>
    </submittedName>
</protein>
<gene>
    <name evidence="2" type="ORF">SAMN05216402_2938</name>
</gene>
<feature type="compositionally biased region" description="Gly residues" evidence="1">
    <location>
        <begin position="84"/>
        <end position="97"/>
    </location>
</feature>
<evidence type="ECO:0000256" key="1">
    <source>
        <dbReference type="SAM" id="MobiDB-lite"/>
    </source>
</evidence>
<sequence>MDKPQPVSSHHRLQELLAIPERQRTEAQWDEINELEITLTPVNRAVSSERGIRRTAVVPADPLKSRNGTQSKRPLKKLRKRPPKGGGPGGGSGGGAP</sequence>
<reference evidence="2 3" key="1">
    <citation type="submission" date="2016-10" db="EMBL/GenBank/DDBJ databases">
        <authorList>
            <person name="Varghese N."/>
            <person name="Submissions S."/>
        </authorList>
    </citation>
    <scope>NUCLEOTIDE SEQUENCE [LARGE SCALE GENOMIC DNA]</scope>
    <source>
        <strain evidence="2 3">Nl1</strain>
    </source>
</reference>
<dbReference type="RefSeq" id="WP_074633800.1">
    <property type="nucleotide sequence ID" value="NZ_FNKY01000001.1"/>
</dbReference>
<dbReference type="Proteomes" id="UP000183471">
    <property type="component" value="Unassembled WGS sequence"/>
</dbReference>
<proteinExistence type="predicted"/>
<keyword evidence="3" id="KW-1185">Reference proteome</keyword>
<feature type="region of interest" description="Disordered" evidence="1">
    <location>
        <begin position="44"/>
        <end position="97"/>
    </location>
</feature>
<organism evidence="2 3">
    <name type="scientific">Nitrosospira multiformis</name>
    <dbReference type="NCBI Taxonomy" id="1231"/>
    <lineage>
        <taxon>Bacteria</taxon>
        <taxon>Pseudomonadati</taxon>
        <taxon>Pseudomonadota</taxon>
        <taxon>Betaproteobacteria</taxon>
        <taxon>Nitrosomonadales</taxon>
        <taxon>Nitrosomonadaceae</taxon>
        <taxon>Nitrosospira</taxon>
    </lineage>
</organism>
<comment type="caution">
    <text evidence="2">The sequence shown here is derived from an EMBL/GenBank/DDBJ whole genome shotgun (WGS) entry which is preliminary data.</text>
</comment>
<evidence type="ECO:0000313" key="2">
    <source>
        <dbReference type="EMBL" id="SDQ94679.1"/>
    </source>
</evidence>
<accession>A0ABY0TJR4</accession>
<name>A0ABY0TJR4_9PROT</name>
<feature type="compositionally biased region" description="Basic residues" evidence="1">
    <location>
        <begin position="73"/>
        <end position="83"/>
    </location>
</feature>
<evidence type="ECO:0000313" key="3">
    <source>
        <dbReference type="Proteomes" id="UP000183471"/>
    </source>
</evidence>